<keyword evidence="2" id="KW-1185">Reference proteome</keyword>
<evidence type="ECO:0000313" key="1">
    <source>
        <dbReference type="EMBL" id="QDU29406.1"/>
    </source>
</evidence>
<protein>
    <submittedName>
        <fullName evidence="1">Uncharacterized protein</fullName>
    </submittedName>
</protein>
<proteinExistence type="predicted"/>
<dbReference type="Proteomes" id="UP000315017">
    <property type="component" value="Chromosome"/>
</dbReference>
<dbReference type="EMBL" id="CP036274">
    <property type="protein sequence ID" value="QDU29406.1"/>
    <property type="molecule type" value="Genomic_DNA"/>
</dbReference>
<gene>
    <name evidence="1" type="ORF">ETAA8_45160</name>
</gene>
<name>A0A517YGQ0_9BACT</name>
<organism evidence="1 2">
    <name type="scientific">Anatilimnocola aggregata</name>
    <dbReference type="NCBI Taxonomy" id="2528021"/>
    <lineage>
        <taxon>Bacteria</taxon>
        <taxon>Pseudomonadati</taxon>
        <taxon>Planctomycetota</taxon>
        <taxon>Planctomycetia</taxon>
        <taxon>Pirellulales</taxon>
        <taxon>Pirellulaceae</taxon>
        <taxon>Anatilimnocola</taxon>
    </lineage>
</organism>
<dbReference type="RefSeq" id="WP_145093161.1">
    <property type="nucleotide sequence ID" value="NZ_CP036274.1"/>
</dbReference>
<dbReference type="AlphaFoldDB" id="A0A517YGQ0"/>
<accession>A0A517YGQ0</accession>
<sequence length="411" mass="46376">MPSTKLQQAFAALLAEKGLEVPPLRPDFASSEFADEYREAMRQEGLGESEVEESIKLFAEGSSGHGFEKLLYDLSVEVENDIRACGCTLDEEVFAAEFPTGDLNAQILPRNGGFLVLVNTGLIMTTFLILKTFARSLTFRREDTPPPPFDDEAVTRTVNELLPIIQAYHFGGDVRLAKRKEVLTGHGVTVLSRLLWQTEKFVLAHEYAHLLAGHVGSQRVAQFNTPAGNLEFVVLDHQQEYDADLQALTILMASANWAQPNSDAKYRIAGPFVLLCVNDMLSRVGDAMYFKPIGYSPTHPTDANRLEHLRVHVFRKYGQDLYEYADLCTQWIRQYTNFIVTKYQEGQIFDPEIYAGLYRNMIAAKASAISSEELDRIEIDIGKVRSRWITWRGVDDLHEAAFRHLQEPPGQ</sequence>
<reference evidence="1 2" key="1">
    <citation type="submission" date="2019-02" db="EMBL/GenBank/DDBJ databases">
        <title>Deep-cultivation of Planctomycetes and their phenomic and genomic characterization uncovers novel biology.</title>
        <authorList>
            <person name="Wiegand S."/>
            <person name="Jogler M."/>
            <person name="Boedeker C."/>
            <person name="Pinto D."/>
            <person name="Vollmers J."/>
            <person name="Rivas-Marin E."/>
            <person name="Kohn T."/>
            <person name="Peeters S.H."/>
            <person name="Heuer A."/>
            <person name="Rast P."/>
            <person name="Oberbeckmann S."/>
            <person name="Bunk B."/>
            <person name="Jeske O."/>
            <person name="Meyerdierks A."/>
            <person name="Storesund J.E."/>
            <person name="Kallscheuer N."/>
            <person name="Luecker S."/>
            <person name="Lage O.M."/>
            <person name="Pohl T."/>
            <person name="Merkel B.J."/>
            <person name="Hornburger P."/>
            <person name="Mueller R.-W."/>
            <person name="Bruemmer F."/>
            <person name="Labrenz M."/>
            <person name="Spormann A.M."/>
            <person name="Op den Camp H."/>
            <person name="Overmann J."/>
            <person name="Amann R."/>
            <person name="Jetten M.S.M."/>
            <person name="Mascher T."/>
            <person name="Medema M.H."/>
            <person name="Devos D.P."/>
            <person name="Kaster A.-K."/>
            <person name="Ovreas L."/>
            <person name="Rohde M."/>
            <person name="Galperin M.Y."/>
            <person name="Jogler C."/>
        </authorList>
    </citation>
    <scope>NUCLEOTIDE SEQUENCE [LARGE SCALE GENOMIC DNA]</scope>
    <source>
        <strain evidence="1 2">ETA_A8</strain>
    </source>
</reference>
<dbReference type="OrthoDB" id="1492681at2"/>
<dbReference type="KEGG" id="aagg:ETAA8_45160"/>
<evidence type="ECO:0000313" key="2">
    <source>
        <dbReference type="Proteomes" id="UP000315017"/>
    </source>
</evidence>